<dbReference type="VEuPathDB" id="FungiDB:VP01_6708g1"/>
<dbReference type="OrthoDB" id="2649667at2759"/>
<comment type="cofactor">
    <cofactor evidence="1">
        <name>a divalent metal cation</name>
        <dbReference type="ChEBI" id="CHEBI:60240"/>
    </cofactor>
</comment>
<reference evidence="4 5" key="1">
    <citation type="submission" date="2015-08" db="EMBL/GenBank/DDBJ databases">
        <title>Next Generation Sequencing and Analysis of the Genome of Puccinia sorghi L Schw, the Causal Agent of Maize Common Rust.</title>
        <authorList>
            <person name="Rochi L."/>
            <person name="Burguener G."/>
            <person name="Darino M."/>
            <person name="Turjanski A."/>
            <person name="Kreff E."/>
            <person name="Dieguez M.J."/>
            <person name="Sacco F."/>
        </authorList>
    </citation>
    <scope>NUCLEOTIDE SEQUENCE [LARGE SCALE GENOMIC DNA]</scope>
    <source>
        <strain evidence="4 5">RO10H11247</strain>
    </source>
</reference>
<accession>A0A0L6UEX0</accession>
<sequence length="145" mass="16187">MIGLLTATNGVDCEKYNMSADSAFTPIMKVVPAFKKKKKNCILSNEKHNFNHHYSGVRVLVENCIGLLKKSLSKFEGVAALCLKQTGPNPCKCMDFGIHVPSSTISSIWVGLITISRTLRMKKPHKMTPHPIQMGLQFQWEKKGI</sequence>
<comment type="caution">
    <text evidence="4">The sequence shown here is derived from an EMBL/GenBank/DDBJ whole genome shotgun (WGS) entry which is preliminary data.</text>
</comment>
<dbReference type="EMBL" id="LAVV01012060">
    <property type="protein sequence ID" value="KNZ47061.1"/>
    <property type="molecule type" value="Genomic_DNA"/>
</dbReference>
<dbReference type="InterPro" id="IPR027806">
    <property type="entry name" value="HARBI1_dom"/>
</dbReference>
<dbReference type="Proteomes" id="UP000037035">
    <property type="component" value="Unassembled WGS sequence"/>
</dbReference>
<organism evidence="4 5">
    <name type="scientific">Puccinia sorghi</name>
    <dbReference type="NCBI Taxonomy" id="27349"/>
    <lineage>
        <taxon>Eukaryota</taxon>
        <taxon>Fungi</taxon>
        <taxon>Dikarya</taxon>
        <taxon>Basidiomycota</taxon>
        <taxon>Pucciniomycotina</taxon>
        <taxon>Pucciniomycetes</taxon>
        <taxon>Pucciniales</taxon>
        <taxon>Pucciniaceae</taxon>
        <taxon>Puccinia</taxon>
    </lineage>
</organism>
<name>A0A0L6UEX0_9BASI</name>
<protein>
    <recommendedName>
        <fullName evidence="3">DDE Tnp4 domain-containing protein</fullName>
    </recommendedName>
</protein>
<evidence type="ECO:0000256" key="1">
    <source>
        <dbReference type="ARBA" id="ARBA00001968"/>
    </source>
</evidence>
<evidence type="ECO:0000259" key="3">
    <source>
        <dbReference type="Pfam" id="PF13359"/>
    </source>
</evidence>
<dbReference type="AlphaFoldDB" id="A0A0L6UEX0"/>
<feature type="domain" description="DDE Tnp4" evidence="3">
    <location>
        <begin position="15"/>
        <end position="70"/>
    </location>
</feature>
<proteinExistence type="predicted"/>
<dbReference type="Pfam" id="PF13359">
    <property type="entry name" value="DDE_Tnp_4"/>
    <property type="match status" value="1"/>
</dbReference>
<keyword evidence="5" id="KW-1185">Reference proteome</keyword>
<evidence type="ECO:0000256" key="2">
    <source>
        <dbReference type="ARBA" id="ARBA00022723"/>
    </source>
</evidence>
<dbReference type="GO" id="GO:0046872">
    <property type="term" value="F:metal ion binding"/>
    <property type="evidence" value="ECO:0007669"/>
    <property type="project" value="UniProtKB-KW"/>
</dbReference>
<gene>
    <name evidence="4" type="ORF">VP01_6708g1</name>
</gene>
<evidence type="ECO:0000313" key="5">
    <source>
        <dbReference type="Proteomes" id="UP000037035"/>
    </source>
</evidence>
<evidence type="ECO:0000313" key="4">
    <source>
        <dbReference type="EMBL" id="KNZ47061.1"/>
    </source>
</evidence>
<keyword evidence="2" id="KW-0479">Metal-binding</keyword>